<organism evidence="2 3">
    <name type="scientific">Streptomyces marincola</name>
    <dbReference type="NCBI Taxonomy" id="2878388"/>
    <lineage>
        <taxon>Bacteria</taxon>
        <taxon>Bacillati</taxon>
        <taxon>Actinomycetota</taxon>
        <taxon>Actinomycetes</taxon>
        <taxon>Kitasatosporales</taxon>
        <taxon>Streptomycetaceae</taxon>
        <taxon>Streptomyces</taxon>
    </lineage>
</organism>
<evidence type="ECO:0000313" key="2">
    <source>
        <dbReference type="EMBL" id="ARQ71809.1"/>
    </source>
</evidence>
<sequence length="201" mass="20925">MVMSGPTPSPWATAAAFLAVLVAAAAFTGRERGRAAMIWAALATQALLHGAFSAFSATVPRAPHGDGSAGPPAGRVLCHVPPAAHDRACAMVDGAAHALPAQTPGMICAHLAVALLSAWWLWRGERAVFALLRWAALRVLLPALRPASRLAPPSADRAVRTPEGAPVPRQLLLVRRTGSRGPPPPWAARAAARRHGRAFPA</sequence>
<keyword evidence="1" id="KW-0472">Membrane</keyword>
<proteinExistence type="predicted"/>
<name>A0A1W7D4F8_9ACTN</name>
<dbReference type="KEGG" id="smao:CAG99_25905"/>
<feature type="transmembrane region" description="Helical" evidence="1">
    <location>
        <begin position="105"/>
        <end position="122"/>
    </location>
</feature>
<dbReference type="Proteomes" id="UP000194218">
    <property type="component" value="Chromosome"/>
</dbReference>
<dbReference type="AlphaFoldDB" id="A0A1W7D4F8"/>
<keyword evidence="3" id="KW-1185">Reference proteome</keyword>
<dbReference type="EMBL" id="CP021121">
    <property type="protein sequence ID" value="ARQ71809.1"/>
    <property type="molecule type" value="Genomic_DNA"/>
</dbReference>
<keyword evidence="1" id="KW-0812">Transmembrane</keyword>
<evidence type="ECO:0000313" key="3">
    <source>
        <dbReference type="Proteomes" id="UP000194218"/>
    </source>
</evidence>
<gene>
    <name evidence="2" type="ORF">CAG99_25905</name>
</gene>
<keyword evidence="1" id="KW-1133">Transmembrane helix</keyword>
<reference evidence="2 3" key="1">
    <citation type="submission" date="2017-05" db="EMBL/GenBank/DDBJ databases">
        <title>Complete genome sequence of Streptomyces sp. SCSIO 03032 revealed the diverse biosynthetic pathways for its bioactive secondary metabolites.</title>
        <authorList>
            <person name="Ma L."/>
            <person name="Zhu Y."/>
            <person name="Zhang W."/>
            <person name="Zhang G."/>
            <person name="Tian X."/>
            <person name="Zhang S."/>
            <person name="Zhang C."/>
        </authorList>
    </citation>
    <scope>NUCLEOTIDE SEQUENCE [LARGE SCALE GENOMIC DNA]</scope>
    <source>
        <strain evidence="2 3">SCSIO 03032</strain>
    </source>
</reference>
<feature type="transmembrane region" description="Helical" evidence="1">
    <location>
        <begin position="36"/>
        <end position="55"/>
    </location>
</feature>
<evidence type="ECO:0000256" key="1">
    <source>
        <dbReference type="SAM" id="Phobius"/>
    </source>
</evidence>
<protein>
    <submittedName>
        <fullName evidence="2">Uncharacterized protein</fullName>
    </submittedName>
</protein>
<accession>A0A1W7D4F8</accession>